<dbReference type="STRING" id="5762.D2VF64"/>
<dbReference type="RefSeq" id="XP_002677373.1">
    <property type="nucleotide sequence ID" value="XM_002677327.1"/>
</dbReference>
<dbReference type="InParanoid" id="D2VF64"/>
<keyword evidence="2" id="KW-1185">Reference proteome</keyword>
<dbReference type="Pfam" id="PF04008">
    <property type="entry name" value="Adenosine_kin"/>
    <property type="match status" value="1"/>
</dbReference>
<sequence>MPNNITATSHKSSPVHHSLTLQLVSITKDPDTNFILGHSHFIKTVEDLHETIFSTNPNIKFGIAFCEASGKCLIRTSGNDQKLIEMAILNANLLRAGHTFIIMIENGFPVNILNSIKNVPEVCRIYCATANPTQVIVCQTEQGRGLMGVIDGSESKGVETEDDVKDRKELLRNIGYKL</sequence>
<dbReference type="AlphaFoldDB" id="D2VF64"/>
<organism evidence="2">
    <name type="scientific">Naegleria gruberi</name>
    <name type="common">Amoeba</name>
    <dbReference type="NCBI Taxonomy" id="5762"/>
    <lineage>
        <taxon>Eukaryota</taxon>
        <taxon>Discoba</taxon>
        <taxon>Heterolobosea</taxon>
        <taxon>Tetramitia</taxon>
        <taxon>Eutetramitia</taxon>
        <taxon>Vahlkampfiidae</taxon>
        <taxon>Naegleria</taxon>
    </lineage>
</organism>
<dbReference type="KEGG" id="ngr:NAEGRDRAFT_67515"/>
<accession>D2VF64</accession>
<protein>
    <submittedName>
        <fullName evidence="1">Predicted protein</fullName>
    </submittedName>
</protein>
<dbReference type="EMBL" id="GG738867">
    <property type="protein sequence ID" value="EFC44629.1"/>
    <property type="molecule type" value="Genomic_DNA"/>
</dbReference>
<reference evidence="1 2" key="1">
    <citation type="journal article" date="2010" name="Cell">
        <title>The genome of Naegleria gruberi illuminates early eukaryotic versatility.</title>
        <authorList>
            <person name="Fritz-Laylin L.K."/>
            <person name="Prochnik S.E."/>
            <person name="Ginger M.L."/>
            <person name="Dacks J.B."/>
            <person name="Carpenter M.L."/>
            <person name="Field M.C."/>
            <person name="Kuo A."/>
            <person name="Paredez A."/>
            <person name="Chapman J."/>
            <person name="Pham J."/>
            <person name="Shu S."/>
            <person name="Neupane R."/>
            <person name="Cipriano M."/>
            <person name="Mancuso J."/>
            <person name="Tu H."/>
            <person name="Salamov A."/>
            <person name="Lindquist E."/>
            <person name="Shapiro H."/>
            <person name="Lucas S."/>
            <person name="Grigoriev I.V."/>
            <person name="Cande W.Z."/>
            <person name="Fulton C."/>
            <person name="Rokhsar D.S."/>
            <person name="Dawson S.C."/>
        </authorList>
    </citation>
    <scope>NUCLEOTIDE SEQUENCE [LARGE SCALE GENOMIC DNA]</scope>
    <source>
        <strain evidence="1 2">NEG-M</strain>
    </source>
</reference>
<dbReference type="OMA" id="FGIAFCE"/>
<evidence type="ECO:0000313" key="1">
    <source>
        <dbReference type="EMBL" id="EFC44629.1"/>
    </source>
</evidence>
<dbReference type="eggNOG" id="ENOG502S1CB">
    <property type="taxonomic scope" value="Eukaryota"/>
</dbReference>
<name>D2VF64_NAEGR</name>
<proteinExistence type="predicted"/>
<dbReference type="PANTHER" id="PTHR36155">
    <property type="entry name" value="BLL5354 PROTEIN"/>
    <property type="match status" value="1"/>
</dbReference>
<dbReference type="InterPro" id="IPR007153">
    <property type="entry name" value="Adenosine_kinase"/>
</dbReference>
<dbReference type="InterPro" id="IPR036902">
    <property type="entry name" value="Ta1353-like_sf"/>
</dbReference>
<dbReference type="GeneID" id="8856932"/>
<dbReference type="SUPFAM" id="SSF103165">
    <property type="entry name" value="Ta1353-like"/>
    <property type="match status" value="1"/>
</dbReference>
<dbReference type="PANTHER" id="PTHR36155:SF1">
    <property type="entry name" value="BLL5354 PROTEIN"/>
    <property type="match status" value="1"/>
</dbReference>
<dbReference type="Proteomes" id="UP000006671">
    <property type="component" value="Unassembled WGS sequence"/>
</dbReference>
<dbReference type="VEuPathDB" id="AmoebaDB:NAEGRDRAFT_67515"/>
<gene>
    <name evidence="1" type="ORF">NAEGRDRAFT_67515</name>
</gene>
<dbReference type="Gene3D" id="3.40.1520.10">
    <property type="entry name" value="Ta1353-like"/>
    <property type="match status" value="1"/>
</dbReference>
<dbReference type="OrthoDB" id="10252601at2759"/>
<evidence type="ECO:0000313" key="2">
    <source>
        <dbReference type="Proteomes" id="UP000006671"/>
    </source>
</evidence>